<dbReference type="Pfam" id="PF00389">
    <property type="entry name" value="2-Hacid_dh"/>
    <property type="match status" value="1"/>
</dbReference>
<dbReference type="EMBL" id="APVH01000038">
    <property type="protein sequence ID" value="EPX78736.1"/>
    <property type="molecule type" value="Genomic_DNA"/>
</dbReference>
<comment type="similarity">
    <text evidence="1 4">Belongs to the D-isomer specific 2-hydroxyacid dehydrogenase family.</text>
</comment>
<keyword evidence="3" id="KW-0520">NAD</keyword>
<dbReference type="Pfam" id="PF02826">
    <property type="entry name" value="2-Hacid_dh_C"/>
    <property type="match status" value="1"/>
</dbReference>
<dbReference type="GO" id="GO:0030267">
    <property type="term" value="F:glyoxylate reductase (NADPH) activity"/>
    <property type="evidence" value="ECO:0007669"/>
    <property type="project" value="TreeGrafter"/>
</dbReference>
<dbReference type="FunFam" id="3.40.50.720:FF:000203">
    <property type="entry name" value="D-3-phosphoglycerate dehydrogenase (SerA)"/>
    <property type="match status" value="1"/>
</dbReference>
<dbReference type="InterPro" id="IPR006140">
    <property type="entry name" value="D-isomer_DH_NAD-bd"/>
</dbReference>
<dbReference type="SUPFAM" id="SSF52283">
    <property type="entry name" value="Formate/glycerate dehydrogenase catalytic domain-like"/>
    <property type="match status" value="1"/>
</dbReference>
<accession>S9QBE8</accession>
<evidence type="ECO:0000313" key="7">
    <source>
        <dbReference type="EMBL" id="EPX78736.1"/>
    </source>
</evidence>
<dbReference type="Proteomes" id="UP000015347">
    <property type="component" value="Unassembled WGS sequence"/>
</dbReference>
<dbReference type="InterPro" id="IPR006139">
    <property type="entry name" value="D-isomer_2_OHA_DH_cat_dom"/>
</dbReference>
<keyword evidence="2 4" id="KW-0560">Oxidoreductase</keyword>
<evidence type="ECO:0000256" key="2">
    <source>
        <dbReference type="ARBA" id="ARBA00023002"/>
    </source>
</evidence>
<dbReference type="PROSITE" id="PS00671">
    <property type="entry name" value="D_2_HYDROXYACID_DH_3"/>
    <property type="match status" value="1"/>
</dbReference>
<evidence type="ECO:0000256" key="3">
    <source>
        <dbReference type="ARBA" id="ARBA00023027"/>
    </source>
</evidence>
<evidence type="ECO:0000259" key="6">
    <source>
        <dbReference type="Pfam" id="PF02826"/>
    </source>
</evidence>
<dbReference type="PANTHER" id="PTHR10996:SF178">
    <property type="entry name" value="2-HYDROXYACID DEHYDROGENASE YGL185C-RELATED"/>
    <property type="match status" value="1"/>
</dbReference>
<name>S9QBE8_9RHOB</name>
<dbReference type="InterPro" id="IPR050223">
    <property type="entry name" value="D-isomer_2-hydroxyacid_DH"/>
</dbReference>
<evidence type="ECO:0000256" key="1">
    <source>
        <dbReference type="ARBA" id="ARBA00005854"/>
    </source>
</evidence>
<dbReference type="GO" id="GO:0051287">
    <property type="term" value="F:NAD binding"/>
    <property type="evidence" value="ECO:0007669"/>
    <property type="project" value="InterPro"/>
</dbReference>
<protein>
    <submittedName>
        <fullName evidence="7">D-3-phosphoglycerate dehydrogenase</fullName>
        <ecNumber evidence="7">1.1.1.95</ecNumber>
    </submittedName>
</protein>
<dbReference type="GO" id="GO:0016618">
    <property type="term" value="F:hydroxypyruvate reductase [NAD(P)H] activity"/>
    <property type="evidence" value="ECO:0007669"/>
    <property type="project" value="TreeGrafter"/>
</dbReference>
<comment type="caution">
    <text evidence="7">The sequence shown here is derived from an EMBL/GenBank/DDBJ whole genome shotgun (WGS) entry which is preliminary data.</text>
</comment>
<sequence>MSRPRVALLEAFGPEMQQTVERLTGGVLDIRYPASNDEADRAAILHDVDYAVVRAVKMPPVLLDAAPNLKLLHQWGTGTDGLPVAEALARGITVARSPGRNAPSLADHTLGLMIAVLKRLCVGDARVRAGEWLEPGIYDKGRDLTGARVGLVGYGAIAKEVAKRLAGFSCEVTYTRASGPIEGVPGFLSLDDLISGADVVSLHLPLTPETRHLMNAQTFARMRPGAVLINTARGGLVDQEALLAALESGQIGGAGLDVFDPEPLPAEHPLRRAPNTVLTPHMGGGTRDNLARIVGHWSGNVTAHAAGRELDPRDLVTG</sequence>
<dbReference type="STRING" id="1123237.Salmuc_04318"/>
<dbReference type="CDD" id="cd12175">
    <property type="entry name" value="2-Hacid_dh_11"/>
    <property type="match status" value="1"/>
</dbReference>
<feature type="domain" description="D-isomer specific 2-hydroxyacid dehydrogenase catalytic" evidence="5">
    <location>
        <begin position="6"/>
        <end position="309"/>
    </location>
</feature>
<evidence type="ECO:0000259" key="5">
    <source>
        <dbReference type="Pfam" id="PF00389"/>
    </source>
</evidence>
<dbReference type="PANTHER" id="PTHR10996">
    <property type="entry name" value="2-HYDROXYACID DEHYDROGENASE-RELATED"/>
    <property type="match status" value="1"/>
</dbReference>
<dbReference type="GO" id="GO:0005829">
    <property type="term" value="C:cytosol"/>
    <property type="evidence" value="ECO:0007669"/>
    <property type="project" value="TreeGrafter"/>
</dbReference>
<feature type="domain" description="D-isomer specific 2-hydroxyacid dehydrogenase NAD-binding" evidence="6">
    <location>
        <begin position="110"/>
        <end position="283"/>
    </location>
</feature>
<keyword evidence="8" id="KW-1185">Reference proteome</keyword>
<dbReference type="RefSeq" id="WP_020039126.1">
    <property type="nucleotide sequence ID" value="NZ_KE557279.1"/>
</dbReference>
<evidence type="ECO:0000256" key="4">
    <source>
        <dbReference type="RuleBase" id="RU003719"/>
    </source>
</evidence>
<gene>
    <name evidence="7" type="ORF">Salmuc_04318</name>
</gene>
<dbReference type="PROSITE" id="PS00670">
    <property type="entry name" value="D_2_HYDROXYACID_DH_2"/>
    <property type="match status" value="1"/>
</dbReference>
<reference evidence="8" key="1">
    <citation type="journal article" date="2014" name="Stand. Genomic Sci.">
        <title>Genome sequence of the exopolysaccharide-producing Salipiger mucosus type strain (DSM 16094(T)), a moderately halophilic member of the Roseobacter clade.</title>
        <authorList>
            <person name="Riedel T."/>
            <person name="Spring S."/>
            <person name="Fiebig A."/>
            <person name="Petersen J."/>
            <person name="Kyrpides N.C."/>
            <person name="Goker M."/>
            <person name="Klenk H.P."/>
        </authorList>
    </citation>
    <scope>NUCLEOTIDE SEQUENCE [LARGE SCALE GENOMIC DNA]</scope>
    <source>
        <strain evidence="8">DSM 16094</strain>
    </source>
</reference>
<dbReference type="Gene3D" id="3.40.50.720">
    <property type="entry name" value="NAD(P)-binding Rossmann-like Domain"/>
    <property type="match status" value="2"/>
</dbReference>
<dbReference type="AlphaFoldDB" id="S9QBE8"/>
<dbReference type="GO" id="GO:0004617">
    <property type="term" value="F:phosphoglycerate dehydrogenase activity"/>
    <property type="evidence" value="ECO:0007669"/>
    <property type="project" value="UniProtKB-EC"/>
</dbReference>
<dbReference type="HOGENOM" id="CLU_019796_1_3_5"/>
<dbReference type="EC" id="1.1.1.95" evidence="7"/>
<organism evidence="7 8">
    <name type="scientific">Salipiger mucosus DSM 16094</name>
    <dbReference type="NCBI Taxonomy" id="1123237"/>
    <lineage>
        <taxon>Bacteria</taxon>
        <taxon>Pseudomonadati</taxon>
        <taxon>Pseudomonadota</taxon>
        <taxon>Alphaproteobacteria</taxon>
        <taxon>Rhodobacterales</taxon>
        <taxon>Roseobacteraceae</taxon>
        <taxon>Salipiger</taxon>
    </lineage>
</organism>
<dbReference type="OrthoDB" id="7374922at2"/>
<evidence type="ECO:0000313" key="8">
    <source>
        <dbReference type="Proteomes" id="UP000015347"/>
    </source>
</evidence>
<dbReference type="InterPro" id="IPR029753">
    <property type="entry name" value="D-isomer_DH_CS"/>
</dbReference>
<dbReference type="SUPFAM" id="SSF51735">
    <property type="entry name" value="NAD(P)-binding Rossmann-fold domains"/>
    <property type="match status" value="1"/>
</dbReference>
<dbReference type="InterPro" id="IPR036291">
    <property type="entry name" value="NAD(P)-bd_dom_sf"/>
</dbReference>
<proteinExistence type="inferred from homology"/>
<dbReference type="eggNOG" id="COG1052">
    <property type="taxonomic scope" value="Bacteria"/>
</dbReference>